<accession>A0AA88JPI6</accession>
<name>A0AA88JPI6_RHIRH</name>
<evidence type="ECO:0000256" key="10">
    <source>
        <dbReference type="SAM" id="Phobius"/>
    </source>
</evidence>
<comment type="caution">
    <text evidence="11">The sequence shown here is derived from an EMBL/GenBank/DDBJ whole genome shotgun (WGS) entry which is preliminary data.</text>
</comment>
<dbReference type="RefSeq" id="WP_149900681.1">
    <property type="nucleotide sequence ID" value="NZ_QRFF01000006.1"/>
</dbReference>
<dbReference type="Gene3D" id="1.10.3730.20">
    <property type="match status" value="1"/>
</dbReference>
<dbReference type="AlphaFoldDB" id="A0AA88JPI6"/>
<keyword evidence="5 10" id="KW-1133">Transmembrane helix</keyword>
<dbReference type="PANTHER" id="PTHR30561">
    <property type="entry name" value="SMR FAMILY PROTON-DEPENDENT DRUG EFFLUX TRANSPORTER SUGE"/>
    <property type="match status" value="1"/>
</dbReference>
<keyword evidence="2" id="KW-0813">Transport</keyword>
<dbReference type="InterPro" id="IPR045324">
    <property type="entry name" value="Small_multidrug_res"/>
</dbReference>
<dbReference type="GO" id="GO:0022857">
    <property type="term" value="F:transmembrane transporter activity"/>
    <property type="evidence" value="ECO:0007669"/>
    <property type="project" value="InterPro"/>
</dbReference>
<feature type="transmembrane region" description="Helical" evidence="10">
    <location>
        <begin position="84"/>
        <end position="102"/>
    </location>
</feature>
<gene>
    <name evidence="11" type="ORF">DXM27_19585</name>
</gene>
<dbReference type="GO" id="GO:1990961">
    <property type="term" value="P:xenobiotic detoxification by transmembrane export across the plasma membrane"/>
    <property type="evidence" value="ECO:0007669"/>
    <property type="project" value="UniProtKB-ARBA"/>
</dbReference>
<evidence type="ECO:0000256" key="5">
    <source>
        <dbReference type="ARBA" id="ARBA00022989"/>
    </source>
</evidence>
<proteinExistence type="inferred from homology"/>
<dbReference type="Pfam" id="PF00893">
    <property type="entry name" value="Multi_Drug_Res"/>
    <property type="match status" value="1"/>
</dbReference>
<dbReference type="Proteomes" id="UP000473658">
    <property type="component" value="Unassembled WGS sequence"/>
</dbReference>
<dbReference type="GO" id="GO:0005886">
    <property type="term" value="C:plasma membrane"/>
    <property type="evidence" value="ECO:0007669"/>
    <property type="project" value="UniProtKB-SubCell"/>
</dbReference>
<evidence type="ECO:0000256" key="3">
    <source>
        <dbReference type="ARBA" id="ARBA00022475"/>
    </source>
</evidence>
<feature type="transmembrane region" description="Helical" evidence="10">
    <location>
        <begin position="33"/>
        <end position="50"/>
    </location>
</feature>
<keyword evidence="4 9" id="KW-0812">Transmembrane</keyword>
<evidence type="ECO:0000256" key="7">
    <source>
        <dbReference type="ARBA" id="ARBA00038151"/>
    </source>
</evidence>
<organism evidence="11 12">
    <name type="scientific">Rhizobium rhizogenes</name>
    <name type="common">Agrobacterium rhizogenes</name>
    <dbReference type="NCBI Taxonomy" id="359"/>
    <lineage>
        <taxon>Bacteria</taxon>
        <taxon>Pseudomonadati</taxon>
        <taxon>Pseudomonadota</taxon>
        <taxon>Alphaproteobacteria</taxon>
        <taxon>Hyphomicrobiales</taxon>
        <taxon>Rhizobiaceae</taxon>
        <taxon>Rhizobium/Agrobacterium group</taxon>
        <taxon>Rhizobium</taxon>
    </lineage>
</organism>
<evidence type="ECO:0000256" key="1">
    <source>
        <dbReference type="ARBA" id="ARBA00004651"/>
    </source>
</evidence>
<keyword evidence="6 10" id="KW-0472">Membrane</keyword>
<dbReference type="EMBL" id="QRFF01000006">
    <property type="protein sequence ID" value="KAA3499352.1"/>
    <property type="molecule type" value="Genomic_DNA"/>
</dbReference>
<comment type="similarity">
    <text evidence="7">Belongs to the drug/metabolite transporter (DMT) superfamily. Small multidrug resistance (SMR) (TC 2.A.7.1) family. Gdx/SugE subfamily.</text>
</comment>
<evidence type="ECO:0000256" key="9">
    <source>
        <dbReference type="RuleBase" id="RU003942"/>
    </source>
</evidence>
<protein>
    <recommendedName>
        <fullName evidence="8">Guanidinium exporter</fullName>
    </recommendedName>
</protein>
<evidence type="ECO:0000256" key="4">
    <source>
        <dbReference type="ARBA" id="ARBA00022692"/>
    </source>
</evidence>
<feature type="transmembrane region" description="Helical" evidence="10">
    <location>
        <begin position="57"/>
        <end position="78"/>
    </location>
</feature>
<evidence type="ECO:0000256" key="6">
    <source>
        <dbReference type="ARBA" id="ARBA00023136"/>
    </source>
</evidence>
<dbReference type="SUPFAM" id="SSF103481">
    <property type="entry name" value="Multidrug resistance efflux transporter EmrE"/>
    <property type="match status" value="1"/>
</dbReference>
<sequence length="105" mass="10952">MAWILLVISGFLDVGWAISVKMAAGYSRPGWSVLSLALLAAFIFCLGKALQTLPLGTAYAVWTGIGAIGSIVVGIVVFREPATAVRLFWLALTLGGIVGLKLSSS</sequence>
<evidence type="ECO:0000313" key="11">
    <source>
        <dbReference type="EMBL" id="KAA3499352.1"/>
    </source>
</evidence>
<reference evidence="11 12" key="1">
    <citation type="submission" date="2018-08" db="EMBL/GenBank/DDBJ databases">
        <title>Crown Gall in kiwifruit.</title>
        <authorList>
            <person name="Visnovsky S.B."/>
            <person name="Pitman A.R."/>
        </authorList>
    </citation>
    <scope>NUCLEOTIDE SEQUENCE [LARGE SCALE GENOMIC DNA]</scope>
    <source>
        <strain evidence="11 12">SBV_302_78_2</strain>
    </source>
</reference>
<dbReference type="InterPro" id="IPR037185">
    <property type="entry name" value="EmrE-like"/>
</dbReference>
<comment type="subcellular location">
    <subcellularLocation>
        <location evidence="1 9">Cell membrane</location>
        <topology evidence="1 9">Multi-pass membrane protein</topology>
    </subcellularLocation>
</comment>
<dbReference type="FunFam" id="1.10.3730.20:FF:000001">
    <property type="entry name" value="Quaternary ammonium compound resistance transporter SugE"/>
    <property type="match status" value="1"/>
</dbReference>
<dbReference type="PANTHER" id="PTHR30561:SF0">
    <property type="entry name" value="GUANIDINIUM EXPORTER"/>
    <property type="match status" value="1"/>
</dbReference>
<evidence type="ECO:0000256" key="8">
    <source>
        <dbReference type="ARBA" id="ARBA00039168"/>
    </source>
</evidence>
<evidence type="ECO:0000256" key="2">
    <source>
        <dbReference type="ARBA" id="ARBA00022448"/>
    </source>
</evidence>
<keyword evidence="3" id="KW-1003">Cell membrane</keyword>
<dbReference type="InterPro" id="IPR000390">
    <property type="entry name" value="Small_drug/metabolite_transptr"/>
</dbReference>
<evidence type="ECO:0000313" key="12">
    <source>
        <dbReference type="Proteomes" id="UP000473658"/>
    </source>
</evidence>